<reference evidence="2 3" key="1">
    <citation type="submission" date="2022-04" db="EMBL/GenBank/DDBJ databases">
        <title>Positive selection, recombination, and allopatry shape intraspecific diversity of widespread and dominant cyanobacteria.</title>
        <authorList>
            <person name="Wei J."/>
            <person name="Shu W."/>
            <person name="Hu C."/>
        </authorList>
    </citation>
    <scope>NUCLEOTIDE SEQUENCE [LARGE SCALE GENOMIC DNA]</scope>
    <source>
        <strain evidence="2 3">DQ-A4</strain>
    </source>
</reference>
<feature type="chain" id="PRO_5047064499" evidence="1">
    <location>
        <begin position="28"/>
        <end position="163"/>
    </location>
</feature>
<protein>
    <submittedName>
        <fullName evidence="2">Uncharacterized protein</fullName>
    </submittedName>
</protein>
<comment type="caution">
    <text evidence="2">The sequence shown here is derived from an EMBL/GenBank/DDBJ whole genome shotgun (WGS) entry which is preliminary data.</text>
</comment>
<evidence type="ECO:0000256" key="1">
    <source>
        <dbReference type="SAM" id="SignalP"/>
    </source>
</evidence>
<sequence length="163" mass="18057">MRKKELTRLISFACVLFVAQFPQPSQAQTSQAQTSREDTVQACRSALEEANNVIYDEHNAFIGNASAVDLGDLYSSYPTQKPTGILLRIQGQSAPEIMQSPQLMTALSTSLINRCQPLSMVTFQLDQTDWEATFGLIENQIVSFECTDPNQSTALNWGEAFCP</sequence>
<dbReference type="RefSeq" id="WP_190695041.1">
    <property type="nucleotide sequence ID" value="NZ_JAMPKX010000012.1"/>
</dbReference>
<feature type="signal peptide" evidence="1">
    <location>
        <begin position="1"/>
        <end position="27"/>
    </location>
</feature>
<accession>A0ABV0K9S7</accession>
<keyword evidence="1" id="KW-0732">Signal</keyword>
<name>A0ABV0K9S7_9CYAN</name>
<proteinExistence type="predicted"/>
<evidence type="ECO:0000313" key="3">
    <source>
        <dbReference type="Proteomes" id="UP001482513"/>
    </source>
</evidence>
<dbReference type="EMBL" id="JAMPKX010000012">
    <property type="protein sequence ID" value="MEP0949467.1"/>
    <property type="molecule type" value="Genomic_DNA"/>
</dbReference>
<dbReference type="Proteomes" id="UP001482513">
    <property type="component" value="Unassembled WGS sequence"/>
</dbReference>
<gene>
    <name evidence="2" type="ORF">NC992_21480</name>
</gene>
<evidence type="ECO:0000313" key="2">
    <source>
        <dbReference type="EMBL" id="MEP0949467.1"/>
    </source>
</evidence>
<organism evidence="2 3">
    <name type="scientific">Leptolyngbya subtilissima DQ-A4</name>
    <dbReference type="NCBI Taxonomy" id="2933933"/>
    <lineage>
        <taxon>Bacteria</taxon>
        <taxon>Bacillati</taxon>
        <taxon>Cyanobacteriota</taxon>
        <taxon>Cyanophyceae</taxon>
        <taxon>Leptolyngbyales</taxon>
        <taxon>Leptolyngbyaceae</taxon>
        <taxon>Leptolyngbya group</taxon>
        <taxon>Leptolyngbya</taxon>
    </lineage>
</organism>
<keyword evidence="3" id="KW-1185">Reference proteome</keyword>